<dbReference type="PANTHER" id="PTHR43280">
    <property type="entry name" value="ARAC-FAMILY TRANSCRIPTIONAL REGULATOR"/>
    <property type="match status" value="1"/>
</dbReference>
<evidence type="ECO:0000256" key="1">
    <source>
        <dbReference type="ARBA" id="ARBA00023015"/>
    </source>
</evidence>
<feature type="domain" description="HTH araC/xylS-type" evidence="4">
    <location>
        <begin position="170"/>
        <end position="268"/>
    </location>
</feature>
<proteinExistence type="predicted"/>
<dbReference type="Gene3D" id="1.10.10.60">
    <property type="entry name" value="Homeodomain-like"/>
    <property type="match status" value="2"/>
</dbReference>
<evidence type="ECO:0000313" key="6">
    <source>
        <dbReference type="Proteomes" id="UP001519293"/>
    </source>
</evidence>
<evidence type="ECO:0000256" key="2">
    <source>
        <dbReference type="ARBA" id="ARBA00023125"/>
    </source>
</evidence>
<protein>
    <submittedName>
        <fullName evidence="5">AraC-like DNA-binding protein</fullName>
    </submittedName>
</protein>
<keyword evidence="2" id="KW-0238">DNA-binding</keyword>
<dbReference type="SUPFAM" id="SSF51215">
    <property type="entry name" value="Regulatory protein AraC"/>
    <property type="match status" value="1"/>
</dbReference>
<accession>A0ABS4RGU7</accession>
<reference evidence="5 6" key="1">
    <citation type="submission" date="2021-03" db="EMBL/GenBank/DDBJ databases">
        <title>Genomic Encyclopedia of Type Strains, Phase IV (KMG-IV): sequencing the most valuable type-strain genomes for metagenomic binning, comparative biology and taxonomic classification.</title>
        <authorList>
            <person name="Goeker M."/>
        </authorList>
    </citation>
    <scope>NUCLEOTIDE SEQUENCE [LARGE SCALE GENOMIC DNA]</scope>
    <source>
        <strain evidence="5 6">DSM 26675</strain>
    </source>
</reference>
<keyword evidence="1" id="KW-0805">Transcription regulation</keyword>
<dbReference type="Pfam" id="PF12833">
    <property type="entry name" value="HTH_18"/>
    <property type="match status" value="1"/>
</dbReference>
<dbReference type="PROSITE" id="PS01124">
    <property type="entry name" value="HTH_ARAC_FAMILY_2"/>
    <property type="match status" value="1"/>
</dbReference>
<gene>
    <name evidence="5" type="ORF">J2Z40_002676</name>
</gene>
<dbReference type="SUPFAM" id="SSF46689">
    <property type="entry name" value="Homeodomain-like"/>
    <property type="match status" value="2"/>
</dbReference>
<dbReference type="InterPro" id="IPR009057">
    <property type="entry name" value="Homeodomain-like_sf"/>
</dbReference>
<evidence type="ECO:0000256" key="3">
    <source>
        <dbReference type="ARBA" id="ARBA00023163"/>
    </source>
</evidence>
<keyword evidence="3" id="KW-0804">Transcription</keyword>
<sequence length="276" mass="32049">MDYTINQIIDYYADASIEYVNIITNQILPYKTDGNRSTASGISGIVIPLSGSANFSLNNTRYAMKEGTIVHAGSQMKLKIETVGDKPWEYAVVHYKTLYHASVRLDDEHFQIKIKHMAKIKDYVYQLIKFSSEPGSMARIQVKVTFFNLVNEILLQAKHHVDDKNTSVISKAISFMKENYADEFSIAELAEMLQIERRRFSELFEQHTGLSPIQYLTEYRIRMARELLRISQHSIAEIGELVGYQDNFYFSRVFKKQVGMSPLKYKKYLEENDIYF</sequence>
<evidence type="ECO:0000259" key="4">
    <source>
        <dbReference type="PROSITE" id="PS01124"/>
    </source>
</evidence>
<dbReference type="PANTHER" id="PTHR43280:SF2">
    <property type="entry name" value="HTH-TYPE TRANSCRIPTIONAL REGULATOR EXSA"/>
    <property type="match status" value="1"/>
</dbReference>
<organism evidence="5 6">
    <name type="scientific">Cytobacillus eiseniae</name>
    <dbReference type="NCBI Taxonomy" id="762947"/>
    <lineage>
        <taxon>Bacteria</taxon>
        <taxon>Bacillati</taxon>
        <taxon>Bacillota</taxon>
        <taxon>Bacilli</taxon>
        <taxon>Bacillales</taxon>
        <taxon>Bacillaceae</taxon>
        <taxon>Cytobacillus</taxon>
    </lineage>
</organism>
<dbReference type="EMBL" id="JAGIKZ010000015">
    <property type="protein sequence ID" value="MBP2242103.1"/>
    <property type="molecule type" value="Genomic_DNA"/>
</dbReference>
<dbReference type="PROSITE" id="PS00041">
    <property type="entry name" value="HTH_ARAC_FAMILY_1"/>
    <property type="match status" value="1"/>
</dbReference>
<dbReference type="InterPro" id="IPR020449">
    <property type="entry name" value="Tscrpt_reg_AraC-type_HTH"/>
</dbReference>
<name>A0ABS4RGU7_9BACI</name>
<dbReference type="SMART" id="SM00342">
    <property type="entry name" value="HTH_ARAC"/>
    <property type="match status" value="1"/>
</dbReference>
<dbReference type="InterPro" id="IPR018060">
    <property type="entry name" value="HTH_AraC"/>
</dbReference>
<keyword evidence="6" id="KW-1185">Reference proteome</keyword>
<dbReference type="PRINTS" id="PR00032">
    <property type="entry name" value="HTHARAC"/>
</dbReference>
<dbReference type="InterPro" id="IPR037923">
    <property type="entry name" value="HTH-like"/>
</dbReference>
<dbReference type="Proteomes" id="UP001519293">
    <property type="component" value="Unassembled WGS sequence"/>
</dbReference>
<dbReference type="InterPro" id="IPR018062">
    <property type="entry name" value="HTH_AraC-typ_CS"/>
</dbReference>
<comment type="caution">
    <text evidence="5">The sequence shown here is derived from an EMBL/GenBank/DDBJ whole genome shotgun (WGS) entry which is preliminary data.</text>
</comment>
<dbReference type="RefSeq" id="WP_066398668.1">
    <property type="nucleotide sequence ID" value="NZ_JAGIKZ010000015.1"/>
</dbReference>
<evidence type="ECO:0000313" key="5">
    <source>
        <dbReference type="EMBL" id="MBP2242103.1"/>
    </source>
</evidence>